<evidence type="ECO:0000259" key="7">
    <source>
        <dbReference type="PROSITE" id="PS50011"/>
    </source>
</evidence>
<dbReference type="PROSITE" id="PS50011">
    <property type="entry name" value="PROTEIN_KINASE_DOM"/>
    <property type="match status" value="1"/>
</dbReference>
<feature type="region of interest" description="Disordered" evidence="6">
    <location>
        <begin position="441"/>
        <end position="533"/>
    </location>
</feature>
<name>A0ABY0CTS5_9DELT</name>
<evidence type="ECO:0000256" key="3">
    <source>
        <dbReference type="ARBA" id="ARBA00022777"/>
    </source>
</evidence>
<feature type="compositionally biased region" description="Basic residues" evidence="6">
    <location>
        <begin position="523"/>
        <end position="533"/>
    </location>
</feature>
<evidence type="ECO:0000256" key="5">
    <source>
        <dbReference type="PROSITE-ProRule" id="PRU10141"/>
    </source>
</evidence>
<feature type="compositionally biased region" description="Polar residues" evidence="6">
    <location>
        <begin position="90"/>
        <end position="104"/>
    </location>
</feature>
<feature type="compositionally biased region" description="Polar residues" evidence="6">
    <location>
        <begin position="480"/>
        <end position="490"/>
    </location>
</feature>
<dbReference type="PANTHER" id="PTHR43289">
    <property type="entry name" value="MITOGEN-ACTIVATED PROTEIN KINASE KINASE KINASE 20-RELATED"/>
    <property type="match status" value="1"/>
</dbReference>
<dbReference type="GO" id="GO:0004674">
    <property type="term" value="F:protein serine/threonine kinase activity"/>
    <property type="evidence" value="ECO:0007669"/>
    <property type="project" value="UniProtKB-KW"/>
</dbReference>
<feature type="region of interest" description="Disordered" evidence="6">
    <location>
        <begin position="1"/>
        <end position="49"/>
    </location>
</feature>
<dbReference type="InterPro" id="IPR008271">
    <property type="entry name" value="Ser/Thr_kinase_AS"/>
</dbReference>
<keyword evidence="2 5" id="KW-0547">Nucleotide-binding</keyword>
<keyword evidence="8" id="KW-0723">Serine/threonine-protein kinase</keyword>
<dbReference type="Gene3D" id="3.30.200.20">
    <property type="entry name" value="Phosphorylase Kinase, domain 1"/>
    <property type="match status" value="1"/>
</dbReference>
<dbReference type="PANTHER" id="PTHR43289:SF34">
    <property type="entry name" value="SERINE_THREONINE-PROTEIN KINASE YBDM-RELATED"/>
    <property type="match status" value="1"/>
</dbReference>
<feature type="region of interest" description="Disordered" evidence="6">
    <location>
        <begin position="64"/>
        <end position="105"/>
    </location>
</feature>
<proteinExistence type="predicted"/>
<dbReference type="PROSITE" id="PS00107">
    <property type="entry name" value="PROTEIN_KINASE_ATP"/>
    <property type="match status" value="1"/>
</dbReference>
<evidence type="ECO:0000313" key="8">
    <source>
        <dbReference type="EMBL" id="RVU44857.1"/>
    </source>
</evidence>
<keyword evidence="3 8" id="KW-0418">Kinase</keyword>
<organism evidence="8 9">
    <name type="scientific">Lujinxingia sediminis</name>
    <dbReference type="NCBI Taxonomy" id="2480984"/>
    <lineage>
        <taxon>Bacteria</taxon>
        <taxon>Deltaproteobacteria</taxon>
        <taxon>Bradymonadales</taxon>
        <taxon>Lujinxingiaceae</taxon>
        <taxon>Lujinxingia</taxon>
    </lineage>
</organism>
<evidence type="ECO:0000256" key="1">
    <source>
        <dbReference type="ARBA" id="ARBA00022679"/>
    </source>
</evidence>
<dbReference type="PROSITE" id="PS00108">
    <property type="entry name" value="PROTEIN_KINASE_ST"/>
    <property type="match status" value="1"/>
</dbReference>
<dbReference type="SMART" id="SM00220">
    <property type="entry name" value="S_TKc"/>
    <property type="match status" value="1"/>
</dbReference>
<dbReference type="EMBL" id="SADD01000004">
    <property type="protein sequence ID" value="RVU44857.1"/>
    <property type="molecule type" value="Genomic_DNA"/>
</dbReference>
<dbReference type="Proteomes" id="UP000282926">
    <property type="component" value="Unassembled WGS sequence"/>
</dbReference>
<dbReference type="Pfam" id="PF00069">
    <property type="entry name" value="Pkinase"/>
    <property type="match status" value="1"/>
</dbReference>
<reference evidence="8 9" key="1">
    <citation type="submission" date="2019-01" db="EMBL/GenBank/DDBJ databases">
        <title>Lujinxingia litoralis gen. nov., sp. nov. and Lujinxingia sediminis gen. nov., sp. nov., new members in the order Bradymonadales, isolated from coastal sediment.</title>
        <authorList>
            <person name="Li C.-M."/>
        </authorList>
    </citation>
    <scope>NUCLEOTIDE SEQUENCE [LARGE SCALE GENOMIC DNA]</scope>
    <source>
        <strain evidence="8 9">SEH01</strain>
    </source>
</reference>
<feature type="compositionally biased region" description="Low complexity" evidence="6">
    <location>
        <begin position="509"/>
        <end position="522"/>
    </location>
</feature>
<evidence type="ECO:0000313" key="9">
    <source>
        <dbReference type="Proteomes" id="UP000282926"/>
    </source>
</evidence>
<feature type="region of interest" description="Disordered" evidence="6">
    <location>
        <begin position="560"/>
        <end position="592"/>
    </location>
</feature>
<feature type="compositionally biased region" description="Basic residues" evidence="6">
    <location>
        <begin position="14"/>
        <end position="26"/>
    </location>
</feature>
<feature type="domain" description="Protein kinase" evidence="7">
    <location>
        <begin position="122"/>
        <end position="393"/>
    </location>
</feature>
<evidence type="ECO:0000256" key="4">
    <source>
        <dbReference type="ARBA" id="ARBA00022840"/>
    </source>
</evidence>
<dbReference type="InterPro" id="IPR000719">
    <property type="entry name" value="Prot_kinase_dom"/>
</dbReference>
<keyword evidence="1" id="KW-0808">Transferase</keyword>
<dbReference type="SUPFAM" id="SSF56112">
    <property type="entry name" value="Protein kinase-like (PK-like)"/>
    <property type="match status" value="1"/>
</dbReference>
<gene>
    <name evidence="8" type="ORF">EA187_09980</name>
</gene>
<dbReference type="Gene3D" id="1.10.510.10">
    <property type="entry name" value="Transferase(Phosphotransferase) domain 1"/>
    <property type="match status" value="1"/>
</dbReference>
<comment type="caution">
    <text evidence="8">The sequence shown here is derived from an EMBL/GenBank/DDBJ whole genome shotgun (WGS) entry which is preliminary data.</text>
</comment>
<protein>
    <submittedName>
        <fullName evidence="8">Serine/threonine protein kinase</fullName>
    </submittedName>
</protein>
<evidence type="ECO:0000256" key="2">
    <source>
        <dbReference type="ARBA" id="ARBA00022741"/>
    </source>
</evidence>
<sequence length="707" mass="78202">MWRVGLGCPSSLHGLRHRHRCARRTTGHAQPTEHNPHHPPRSTISYKHGCSNLPTPMVTLLQFSEQAPPRRRASSRSPRSLRPFQDGAPRTSSPQHTTRRSVVTTMDAGDFLERASIIGGKYRLDEVIGRGGFSNVYGGVHTGMDRRVAVKVFDPSLPANQDPARAQRRAERFEREARLVSKLTHPNTVTIFDYGVDKDGLLYLVMEYIEGPTLKEAIAERGPFEERTAVTTFLQILASLEEAHHRNMLHRDLKPANIMLTRNFKGEEIVKVLDFGIARIVGESAPETGPNGRKLFLGTPRYAPPEQLRGLELSFATDIFAIGALLYETLVGQPMIASSTLRDCAREVREIPGWKVPATLNIRPALVEVVERAVSKDPAKRFSSATEMLQALEACEVVARDELPDPTSEEESLFGASAQLMDPNVLDPDQSQNYFLWASQPREHRSTPPPSPARSPRHTPARQPRSTPGRAPRSPRPALPTTSGPHSTIDSDLELALPPRATPAQGPNAPTTRPMAATTPSTSRHRGTPRRRRALMRIVPLALFALATGLWFYRQNTSSDAPEVPAESAASSLPAEHQPDENTPPDARRSSPFSTEGILLAARSEGWRVVSARDPVHIKGLSYEATVMARGPSTLEVTIYQADDREALNDIVATVKPPDLYLQLDHHIVRIHPRDDRATRDATTLLERLGQYRELVYAELEGAATSP</sequence>
<keyword evidence="9" id="KW-1185">Reference proteome</keyword>
<accession>A0ABY0CTS5</accession>
<feature type="binding site" evidence="5">
    <location>
        <position position="151"/>
    </location>
    <ligand>
        <name>ATP</name>
        <dbReference type="ChEBI" id="CHEBI:30616"/>
    </ligand>
</feature>
<dbReference type="InterPro" id="IPR017441">
    <property type="entry name" value="Protein_kinase_ATP_BS"/>
</dbReference>
<dbReference type="InterPro" id="IPR011009">
    <property type="entry name" value="Kinase-like_dom_sf"/>
</dbReference>
<keyword evidence="4 5" id="KW-0067">ATP-binding</keyword>
<dbReference type="CDD" id="cd14014">
    <property type="entry name" value="STKc_PknB_like"/>
    <property type="match status" value="1"/>
</dbReference>
<feature type="compositionally biased region" description="Low complexity" evidence="6">
    <location>
        <begin position="560"/>
        <end position="576"/>
    </location>
</feature>
<evidence type="ECO:0000256" key="6">
    <source>
        <dbReference type="SAM" id="MobiDB-lite"/>
    </source>
</evidence>